<evidence type="ECO:0000313" key="2">
    <source>
        <dbReference type="Proteomes" id="UP000789525"/>
    </source>
</evidence>
<protein>
    <submittedName>
        <fullName evidence="1">16568_t:CDS:1</fullName>
    </submittedName>
</protein>
<feature type="non-terminal residue" evidence="1">
    <location>
        <position position="1"/>
    </location>
</feature>
<accession>A0ACA9LPT5</accession>
<sequence>RKYVESITPFVKDIRLSTQVVSIARRPSDPNDPNSPPLITIIDHKGGQDEYDHVIFATHADQSLKILGDEATEEEKLVLSNVQFVKNRAVLHSDTSLMPIRRITHSAWNYITTSTATSRNTDQVSLTYSMNILQSIDETIYGPVLVSLNPLWEPDPAKTFGSWIYEHPQYNAATIVSQKNLSRIQNLPHLGTTFAGAWTKYGFHEDGFASGLKIATEFLDAKCPFEIVDATYIRGQKSELTAVQKLQKRLWSGIEWSVNNSKPLAIIGITVATVYIQHAYKLFQDYGNNGDGDDSENL</sequence>
<comment type="caution">
    <text evidence="1">The sequence shown here is derived from an EMBL/GenBank/DDBJ whole genome shotgun (WGS) entry which is preliminary data.</text>
</comment>
<proteinExistence type="predicted"/>
<name>A0ACA9LPT5_9GLOM</name>
<organism evidence="1 2">
    <name type="scientific">Acaulospora colombiana</name>
    <dbReference type="NCBI Taxonomy" id="27376"/>
    <lineage>
        <taxon>Eukaryota</taxon>
        <taxon>Fungi</taxon>
        <taxon>Fungi incertae sedis</taxon>
        <taxon>Mucoromycota</taxon>
        <taxon>Glomeromycotina</taxon>
        <taxon>Glomeromycetes</taxon>
        <taxon>Diversisporales</taxon>
        <taxon>Acaulosporaceae</taxon>
        <taxon>Acaulospora</taxon>
    </lineage>
</organism>
<reference evidence="1" key="1">
    <citation type="submission" date="2021-06" db="EMBL/GenBank/DDBJ databases">
        <authorList>
            <person name="Kallberg Y."/>
            <person name="Tangrot J."/>
            <person name="Rosling A."/>
        </authorList>
    </citation>
    <scope>NUCLEOTIDE SEQUENCE</scope>
    <source>
        <strain evidence="1">CL356</strain>
    </source>
</reference>
<evidence type="ECO:0000313" key="1">
    <source>
        <dbReference type="EMBL" id="CAG8543304.1"/>
    </source>
</evidence>
<dbReference type="EMBL" id="CAJVPT010007628">
    <property type="protein sequence ID" value="CAG8543304.1"/>
    <property type="molecule type" value="Genomic_DNA"/>
</dbReference>
<gene>
    <name evidence="1" type="ORF">ACOLOM_LOCUS4554</name>
</gene>
<keyword evidence="2" id="KW-1185">Reference proteome</keyword>
<dbReference type="Proteomes" id="UP000789525">
    <property type="component" value="Unassembled WGS sequence"/>
</dbReference>